<sequence length="319" mass="32272">MSDAIPLRPLSPAGCVPLAVVERSGLIESQHLGAAVLVDPDGAVLEAHGDVEAHVYPRSTLKPFQATAALRSGLGLVGEQLVLSTASHAGTERHQAVVRTILDGAGLDASALRCPPAWPGDRAARAAASAPSRLAMNCSGKHATFLAACVREGWTLEDYLAPEHPLQARIRSVVAELTGAEPAHWGVDGCGAPVAAMGLLQLARGLAALERSGSPLPAAIREHPWAIDGEGQANTAVIERTGVVAKLGAEGVLVLLTPEGAAVALKSLDGSHRATTIAGLGLLARNGLVDAEAAADAAAATAEAVTGGDEVVGGLRLAL</sequence>
<protein>
    <submittedName>
        <fullName evidence="1">Asparaginase</fullName>
    </submittedName>
</protein>
<dbReference type="Pfam" id="PF06089">
    <property type="entry name" value="Asparaginase_II"/>
    <property type="match status" value="1"/>
</dbReference>
<evidence type="ECO:0000313" key="1">
    <source>
        <dbReference type="EMBL" id="GMA27775.1"/>
    </source>
</evidence>
<dbReference type="PANTHER" id="PTHR42110:SF1">
    <property type="entry name" value="L-ASPARAGINASE, PUTATIVE (AFU_ORTHOLOGUE AFUA_3G11890)-RELATED"/>
    <property type="match status" value="1"/>
</dbReference>
<dbReference type="EMBL" id="BSUL01000001">
    <property type="protein sequence ID" value="GMA27775.1"/>
    <property type="molecule type" value="Genomic_DNA"/>
</dbReference>
<evidence type="ECO:0000313" key="2">
    <source>
        <dbReference type="Proteomes" id="UP001157160"/>
    </source>
</evidence>
<keyword evidence="2" id="KW-1185">Reference proteome</keyword>
<dbReference type="RefSeq" id="WP_284230635.1">
    <property type="nucleotide sequence ID" value="NZ_BSUL01000001.1"/>
</dbReference>
<dbReference type="Proteomes" id="UP001157160">
    <property type="component" value="Unassembled WGS sequence"/>
</dbReference>
<organism evidence="1 2">
    <name type="scientific">Arenivirga flava</name>
    <dbReference type="NCBI Taxonomy" id="1930060"/>
    <lineage>
        <taxon>Bacteria</taxon>
        <taxon>Bacillati</taxon>
        <taxon>Actinomycetota</taxon>
        <taxon>Actinomycetes</taxon>
        <taxon>Micrococcales</taxon>
        <taxon>Microbacteriaceae</taxon>
        <taxon>Arenivirga</taxon>
    </lineage>
</organism>
<dbReference type="PANTHER" id="PTHR42110">
    <property type="entry name" value="L-ASPARAGINASE, PUTATIVE (AFU_ORTHOLOGUE AFUA_3G11890)-RELATED"/>
    <property type="match status" value="1"/>
</dbReference>
<gene>
    <name evidence="1" type="primary">ansA</name>
    <name evidence="1" type="ORF">GCM10025874_10280</name>
</gene>
<dbReference type="InterPro" id="IPR010349">
    <property type="entry name" value="Asparaginase_II"/>
</dbReference>
<name>A0AA37UD80_9MICO</name>
<accession>A0AA37UD80</accession>
<dbReference type="AlphaFoldDB" id="A0AA37UD80"/>
<proteinExistence type="predicted"/>
<reference evidence="1 2" key="1">
    <citation type="journal article" date="2014" name="Int. J. Syst. Evol. Microbiol.">
        <title>Complete genome sequence of Corynebacterium casei LMG S-19264T (=DSM 44701T), isolated from a smear-ripened cheese.</title>
        <authorList>
            <consortium name="US DOE Joint Genome Institute (JGI-PGF)"/>
            <person name="Walter F."/>
            <person name="Albersmeier A."/>
            <person name="Kalinowski J."/>
            <person name="Ruckert C."/>
        </authorList>
    </citation>
    <scope>NUCLEOTIDE SEQUENCE [LARGE SCALE GENOMIC DNA]</scope>
    <source>
        <strain evidence="1 2">NBRC 112289</strain>
    </source>
</reference>
<comment type="caution">
    <text evidence="1">The sequence shown here is derived from an EMBL/GenBank/DDBJ whole genome shotgun (WGS) entry which is preliminary data.</text>
</comment>